<dbReference type="PANTHER" id="PTHR39210:SF1">
    <property type="entry name" value="HEPARIN-SULFATE LYASE"/>
    <property type="match status" value="1"/>
</dbReference>
<dbReference type="PANTHER" id="PTHR39210">
    <property type="entry name" value="HEPARIN-SULFATE LYASE"/>
    <property type="match status" value="1"/>
</dbReference>
<keyword evidence="4" id="KW-0456">Lyase</keyword>
<evidence type="ECO:0000313" key="7">
    <source>
        <dbReference type="EMBL" id="ELR70981.1"/>
    </source>
</evidence>
<dbReference type="InterPro" id="IPR012480">
    <property type="entry name" value="Hepar_II_III_C"/>
</dbReference>
<dbReference type="GO" id="GO:0042597">
    <property type="term" value="C:periplasmic space"/>
    <property type="evidence" value="ECO:0007669"/>
    <property type="project" value="UniProtKB-SubCell"/>
</dbReference>
<protein>
    <submittedName>
        <fullName evidence="7">Uncharacterized protein</fullName>
    </submittedName>
</protein>
<dbReference type="Gene3D" id="2.70.98.70">
    <property type="match status" value="1"/>
</dbReference>
<comment type="subcellular location">
    <subcellularLocation>
        <location evidence="1">Periplasm</location>
    </subcellularLocation>
</comment>
<dbReference type="OrthoDB" id="7335480at2"/>
<dbReference type="PATRIC" id="fig|1237149.3.peg.2870"/>
<dbReference type="eggNOG" id="COG5360">
    <property type="taxonomic scope" value="Bacteria"/>
</dbReference>
<reference evidence="7 8" key="1">
    <citation type="submission" date="2012-12" db="EMBL/GenBank/DDBJ databases">
        <title>Genome assembly of Fulvivirga imtechensis AK7.</title>
        <authorList>
            <person name="Nupur N."/>
            <person name="Khatri I."/>
            <person name="Kumar R."/>
            <person name="Subramanian S."/>
            <person name="Pinnaka A."/>
        </authorList>
    </citation>
    <scope>NUCLEOTIDE SEQUENCE [LARGE SCALE GENOMIC DNA]</scope>
    <source>
        <strain evidence="7 8">AK7</strain>
    </source>
</reference>
<dbReference type="Pfam" id="PF07940">
    <property type="entry name" value="Hepar_II_III_C"/>
    <property type="match status" value="1"/>
</dbReference>
<sequence>MLSKLALYYNTLKYLKPMQIYFRGFYFLKNRVIGNKFKLINFSKNSKPLTLLPSIVANRSYVKEAEFTFLNVSQNFERLSKIDWNYPHHGKLWCYNLNYFDFLNQKDLSPELGLQLIRSYIQNSEVLKDGLEPYPISLRNINWIKFLTLHKRSDQIVDDFLYSTYRYLYQNLEYHLMGNHLLENAFSLLYGAYYFEDETLFKKADKLLRDELNEQVLKDGAHFELSPMYHQILLFRLLDCINLTQNNWNKSGLNFFLQQKASLMLSWLRKITFTNGSVPHVNDSVGGIAPATDQLFRYAHHLKIPSGQISLCSSGYRLIQKKNYELFIDIGHIGPDYIPGHAHSDTFNFILNINEKPVVIDTAISTYEIGPLRDYQRSTAAHNTVMVGNTEQSHVWAGFRVGRRAKVFKIEENERSISARHNGYKKLGIIHQREWLFRDEEITIIDTLENGKNRSGKSFIHFDHTVDPQIIDNQLTASNFTISFVGDDIDIRLQRCHVAYGFNRVNETTKAIVTFRDKLKMTITLT</sequence>
<evidence type="ECO:0000256" key="1">
    <source>
        <dbReference type="ARBA" id="ARBA00004418"/>
    </source>
</evidence>
<evidence type="ECO:0000256" key="2">
    <source>
        <dbReference type="ARBA" id="ARBA00022729"/>
    </source>
</evidence>
<dbReference type="InterPro" id="IPR031680">
    <property type="entry name" value="Hepar_II_III_N"/>
</dbReference>
<name>L8JPU5_9BACT</name>
<feature type="domain" description="Heparinase II/III-like C-terminal" evidence="5">
    <location>
        <begin position="310"/>
        <end position="517"/>
    </location>
</feature>
<organism evidence="7 8">
    <name type="scientific">Fulvivirga imtechensis AK7</name>
    <dbReference type="NCBI Taxonomy" id="1237149"/>
    <lineage>
        <taxon>Bacteria</taxon>
        <taxon>Pseudomonadati</taxon>
        <taxon>Bacteroidota</taxon>
        <taxon>Cytophagia</taxon>
        <taxon>Cytophagales</taxon>
        <taxon>Fulvivirgaceae</taxon>
        <taxon>Fulvivirga</taxon>
    </lineage>
</organism>
<dbReference type="Proteomes" id="UP000011135">
    <property type="component" value="Unassembled WGS sequence"/>
</dbReference>
<keyword evidence="3" id="KW-0574">Periplasm</keyword>
<dbReference type="Gene3D" id="1.50.10.100">
    <property type="entry name" value="Chondroitin AC/alginate lyase"/>
    <property type="match status" value="1"/>
</dbReference>
<dbReference type="EMBL" id="AMZN01000046">
    <property type="protein sequence ID" value="ELR70981.1"/>
    <property type="molecule type" value="Genomic_DNA"/>
</dbReference>
<comment type="caution">
    <text evidence="7">The sequence shown here is derived from an EMBL/GenBank/DDBJ whole genome shotgun (WGS) entry which is preliminary data.</text>
</comment>
<dbReference type="SUPFAM" id="SSF48230">
    <property type="entry name" value="Chondroitin AC/alginate lyase"/>
    <property type="match status" value="1"/>
</dbReference>
<evidence type="ECO:0000313" key="8">
    <source>
        <dbReference type="Proteomes" id="UP000011135"/>
    </source>
</evidence>
<dbReference type="InterPro" id="IPR008929">
    <property type="entry name" value="Chondroitin_lyas"/>
</dbReference>
<dbReference type="AlphaFoldDB" id="L8JPU5"/>
<evidence type="ECO:0000256" key="4">
    <source>
        <dbReference type="ARBA" id="ARBA00023239"/>
    </source>
</evidence>
<accession>L8JPU5</accession>
<evidence type="ECO:0000259" key="6">
    <source>
        <dbReference type="Pfam" id="PF16889"/>
    </source>
</evidence>
<keyword evidence="8" id="KW-1185">Reference proteome</keyword>
<dbReference type="GO" id="GO:0016829">
    <property type="term" value="F:lyase activity"/>
    <property type="evidence" value="ECO:0007669"/>
    <property type="project" value="UniProtKB-KW"/>
</dbReference>
<feature type="domain" description="Heparin-sulfate lyase N-terminal" evidence="6">
    <location>
        <begin position="143"/>
        <end position="285"/>
    </location>
</feature>
<gene>
    <name evidence="7" type="ORF">C900_03111</name>
</gene>
<evidence type="ECO:0000256" key="3">
    <source>
        <dbReference type="ARBA" id="ARBA00022764"/>
    </source>
</evidence>
<dbReference type="RefSeq" id="WP_009580463.1">
    <property type="nucleotide sequence ID" value="NZ_AMZN01000046.1"/>
</dbReference>
<dbReference type="STRING" id="1237149.C900_03111"/>
<dbReference type="Pfam" id="PF16889">
    <property type="entry name" value="Hepar_II_III_N"/>
    <property type="match status" value="1"/>
</dbReference>
<proteinExistence type="predicted"/>
<evidence type="ECO:0000259" key="5">
    <source>
        <dbReference type="Pfam" id="PF07940"/>
    </source>
</evidence>
<keyword evidence="2" id="KW-0732">Signal</keyword>